<name>A0A3B1DBZ9_9ZZZZ</name>
<accession>A0A3B1DBZ9</accession>
<dbReference type="GO" id="GO:0030234">
    <property type="term" value="F:enzyme regulator activity"/>
    <property type="evidence" value="ECO:0007669"/>
    <property type="project" value="InterPro"/>
</dbReference>
<reference evidence="1" key="1">
    <citation type="submission" date="2018-06" db="EMBL/GenBank/DDBJ databases">
        <authorList>
            <person name="Zhirakovskaya E."/>
        </authorList>
    </citation>
    <scope>NUCLEOTIDE SEQUENCE</scope>
</reference>
<evidence type="ECO:0000313" key="1">
    <source>
        <dbReference type="EMBL" id="VAX33564.1"/>
    </source>
</evidence>
<dbReference type="SUPFAM" id="SSF54913">
    <property type="entry name" value="GlnB-like"/>
    <property type="match status" value="1"/>
</dbReference>
<dbReference type="Pfam" id="PF00543">
    <property type="entry name" value="P-II"/>
    <property type="match status" value="1"/>
</dbReference>
<organism evidence="1">
    <name type="scientific">hydrothermal vent metagenome</name>
    <dbReference type="NCBI Taxonomy" id="652676"/>
    <lineage>
        <taxon>unclassified sequences</taxon>
        <taxon>metagenomes</taxon>
        <taxon>ecological metagenomes</taxon>
    </lineage>
</organism>
<dbReference type="InterPro" id="IPR015867">
    <property type="entry name" value="N-reg_PII/ATP_PRibTrfase_C"/>
</dbReference>
<dbReference type="InterPro" id="IPR011322">
    <property type="entry name" value="N-reg_PII-like_a/b"/>
</dbReference>
<gene>
    <name evidence="1" type="ORF">MNBD_NITROSPIRAE01-1915</name>
</gene>
<dbReference type="EMBL" id="UOGF01000111">
    <property type="protein sequence ID" value="VAX33564.1"/>
    <property type="molecule type" value="Genomic_DNA"/>
</dbReference>
<dbReference type="AlphaFoldDB" id="A0A3B1DBZ9"/>
<dbReference type="GO" id="GO:0006808">
    <property type="term" value="P:regulation of nitrogen utilization"/>
    <property type="evidence" value="ECO:0007669"/>
    <property type="project" value="InterPro"/>
</dbReference>
<dbReference type="PROSITE" id="PS51343">
    <property type="entry name" value="PII_GLNB_DOM"/>
    <property type="match status" value="1"/>
</dbReference>
<evidence type="ECO:0008006" key="2">
    <source>
        <dbReference type="Google" id="ProtNLM"/>
    </source>
</evidence>
<dbReference type="Gene3D" id="3.30.70.120">
    <property type="match status" value="1"/>
</dbReference>
<sequence length="107" mass="11910">MASNRQKMKKVEIVIEAMMLEEVISIMDQAGVSGYTILPSVTGRGHRGHRTGFGFTDVFNSTMIFTLTDEAAALKISQEVKKLIQNYAGVVIISDADVVWPDYQKDR</sequence>
<protein>
    <recommendedName>
        <fullName evidence="2">Nitrogen regulatory protein P-II</fullName>
    </recommendedName>
</protein>
<proteinExistence type="predicted"/>
<dbReference type="InterPro" id="IPR002187">
    <property type="entry name" value="N-reg_PII"/>
</dbReference>